<dbReference type="GO" id="GO:0005506">
    <property type="term" value="F:iron ion binding"/>
    <property type="evidence" value="ECO:0007669"/>
    <property type="project" value="UniProtKB-UniRule"/>
</dbReference>
<organism evidence="6 7">
    <name type="scientific">Legionella septentrionalis</name>
    <dbReference type="NCBI Taxonomy" id="2498109"/>
    <lineage>
        <taxon>Bacteria</taxon>
        <taxon>Pseudomonadati</taxon>
        <taxon>Pseudomonadota</taxon>
        <taxon>Gammaproteobacteria</taxon>
        <taxon>Legionellales</taxon>
        <taxon>Legionellaceae</taxon>
        <taxon>Legionella</taxon>
    </lineage>
</organism>
<comment type="function">
    <text evidence="2">Could be a mediator in iron transactions between iron acquisition and iron-requiring processes, such as synthesis and/or repair of Fe-S clusters in biosynthetic enzymes. Necessary to maintain high levels of aconitase under oxidative stress.</text>
</comment>
<comment type="caution">
    <text evidence="6">The sequence shown here is derived from an EMBL/GenBank/DDBJ whole genome shotgun (WGS) entry which is preliminary data.</text>
</comment>
<evidence type="ECO:0000313" key="6">
    <source>
        <dbReference type="EMBL" id="RUQ79180.1"/>
    </source>
</evidence>
<dbReference type="GO" id="GO:0034599">
    <property type="term" value="P:cellular response to oxidative stress"/>
    <property type="evidence" value="ECO:0007669"/>
    <property type="project" value="TreeGrafter"/>
</dbReference>
<sequence length="94" mass="10889">MSRQIFCIKLGREAEGMTATPFPGPLGEKIYNQISKQAWKMWLDHQTMLINEYRLSLLDPKAREFLREEMQKYFFGEGSEKPAGYSPDGLKGKK</sequence>
<evidence type="ECO:0000256" key="5">
    <source>
        <dbReference type="HAMAP-Rule" id="MF_00686"/>
    </source>
</evidence>
<evidence type="ECO:0000256" key="3">
    <source>
        <dbReference type="ARBA" id="ARBA00061679"/>
    </source>
</evidence>
<name>A0A433JGD6_9GAMM</name>
<dbReference type="AlphaFoldDB" id="A0A433JGD6"/>
<dbReference type="RefSeq" id="WP_127111578.1">
    <property type="nucleotide sequence ID" value="NZ_RZGR01000052.1"/>
</dbReference>
<evidence type="ECO:0000256" key="2">
    <source>
        <dbReference type="ARBA" id="ARBA00053793"/>
    </source>
</evidence>
<protein>
    <recommendedName>
        <fullName evidence="4 5">Probable Fe(2+)-trafficking protein</fullName>
    </recommendedName>
</protein>
<dbReference type="PANTHER" id="PTHR36965:SF1">
    <property type="entry name" value="FE(2+)-TRAFFICKING PROTEIN-RELATED"/>
    <property type="match status" value="1"/>
</dbReference>
<dbReference type="InterPro" id="IPR036766">
    <property type="entry name" value="Fe_traffick_prot_YggX_sf"/>
</dbReference>
<evidence type="ECO:0000256" key="4">
    <source>
        <dbReference type="ARBA" id="ARBA00070403"/>
    </source>
</evidence>
<dbReference type="PIRSF" id="PIRSF029827">
    <property type="entry name" value="Fe_traffic_YggX"/>
    <property type="match status" value="1"/>
</dbReference>
<gene>
    <name evidence="6" type="ORF">EKM59_11370</name>
</gene>
<comment type="similarity">
    <text evidence="3 5">Belongs to the Fe(2+)-trafficking protein family.</text>
</comment>
<dbReference type="InterPro" id="IPR007457">
    <property type="entry name" value="Fe_traffick_prot_YggX"/>
</dbReference>
<dbReference type="SUPFAM" id="SSF111148">
    <property type="entry name" value="YggX-like"/>
    <property type="match status" value="1"/>
</dbReference>
<reference evidence="6 7" key="1">
    <citation type="submission" date="2018-12" db="EMBL/GenBank/DDBJ databases">
        <title>Legionella sp,whole genome shotgun sequence.</title>
        <authorList>
            <person name="Wu H."/>
        </authorList>
    </citation>
    <scope>NUCLEOTIDE SEQUENCE [LARGE SCALE GENOMIC DNA]</scope>
    <source>
        <strain evidence="7">km714</strain>
    </source>
</reference>
<proteinExistence type="inferred from homology"/>
<evidence type="ECO:0000313" key="7">
    <source>
        <dbReference type="Proteomes" id="UP000288012"/>
    </source>
</evidence>
<dbReference type="Proteomes" id="UP000288012">
    <property type="component" value="Unassembled WGS sequence"/>
</dbReference>
<keyword evidence="7" id="KW-1185">Reference proteome</keyword>
<dbReference type="FunFam" id="1.10.3880.10:FF:000001">
    <property type="entry name" value="Probable Fe(2+)-trafficking protein"/>
    <property type="match status" value="1"/>
</dbReference>
<dbReference type="PANTHER" id="PTHR36965">
    <property type="entry name" value="FE(2+)-TRAFFICKING PROTEIN-RELATED"/>
    <property type="match status" value="1"/>
</dbReference>
<dbReference type="EMBL" id="RZGR01000052">
    <property type="protein sequence ID" value="RUQ79180.1"/>
    <property type="molecule type" value="Genomic_DNA"/>
</dbReference>
<dbReference type="NCBIfam" id="NF003817">
    <property type="entry name" value="PRK05408.1"/>
    <property type="match status" value="1"/>
</dbReference>
<dbReference type="Pfam" id="PF04362">
    <property type="entry name" value="Iron_traffic"/>
    <property type="match status" value="1"/>
</dbReference>
<dbReference type="Gene3D" id="1.10.3880.10">
    <property type="entry name" value="Fe(II) trafficking protein YggX"/>
    <property type="match status" value="1"/>
</dbReference>
<dbReference type="GO" id="GO:0005829">
    <property type="term" value="C:cytosol"/>
    <property type="evidence" value="ECO:0007669"/>
    <property type="project" value="TreeGrafter"/>
</dbReference>
<accession>A0A433JGD6</accession>
<dbReference type="HAMAP" id="MF_00686">
    <property type="entry name" value="Fe_traffic_YggX"/>
    <property type="match status" value="1"/>
</dbReference>
<keyword evidence="1 5" id="KW-0408">Iron</keyword>
<evidence type="ECO:0000256" key="1">
    <source>
        <dbReference type="ARBA" id="ARBA00023004"/>
    </source>
</evidence>